<feature type="domain" description="ENPP1-3/EXOG-like endonuclease/phosphodiesterase" evidence="5">
    <location>
        <begin position="1297"/>
        <end position="1514"/>
    </location>
</feature>
<dbReference type="InterPro" id="IPR002591">
    <property type="entry name" value="Phosphodiest/P_Trfase"/>
</dbReference>
<dbReference type="InterPro" id="IPR001604">
    <property type="entry name" value="Endo_G_ENPP1-like_dom"/>
</dbReference>
<feature type="domain" description="DNA/RNA non-specific endonuclease/pyrophosphatase/phosphodiesterase" evidence="6">
    <location>
        <begin position="1296"/>
        <end position="1514"/>
    </location>
</feature>
<dbReference type="Pfam" id="PF01223">
    <property type="entry name" value="Endonuclease_NS"/>
    <property type="match status" value="3"/>
</dbReference>
<dbReference type="SMART" id="SM00892">
    <property type="entry name" value="Endonuclease_NS"/>
    <property type="match status" value="3"/>
</dbReference>
<dbReference type="InterPro" id="IPR044925">
    <property type="entry name" value="His-Me_finger_sf"/>
</dbReference>
<feature type="domain" description="DNA/RNA non-specific endonuclease/pyrophosphatase/phosphodiesterase" evidence="6">
    <location>
        <begin position="571"/>
        <end position="796"/>
    </location>
</feature>
<dbReference type="InterPro" id="IPR017850">
    <property type="entry name" value="Alkaline_phosphatase_core_sf"/>
</dbReference>
<keyword evidence="4" id="KW-0812">Transmembrane</keyword>
<keyword evidence="2" id="KW-0325">Glycoprotein</keyword>
<dbReference type="SMART" id="SM00477">
    <property type="entry name" value="NUC"/>
    <property type="match status" value="3"/>
</dbReference>
<evidence type="ECO:0000259" key="5">
    <source>
        <dbReference type="SMART" id="SM00477"/>
    </source>
</evidence>
<sequence length="2262" mass="256679">MKYELTSILEYDNVVIAGSSSHLMSETRKPRNRHRLIILCAVIVVFILGLSIGLGVGLKKSDNNGSAQAVEGDNSEQKKTTTPKMSTSVTSNTPTPTPLPEFWTCHPPPDTHCPWSKNPVLLVSLDGFRADYMLRNVTPTIQKLMDCGVHTPYMRAVYPTLTFPNHYTIATGLYPESHGIVGNSMYDPVINQSFSLGSTVTSNPDWWQGEPLWITAKKQGKRTASYFWVGSDVNITGVFPDIWMKYNGSVPFEERVDTVLEWLRLPEGERPDFITLYFSEPDHWGHEYGPYSQQVNEMLETMDKIISRLVNGLRSQKMLYCVNTIILADHGMEETSCDRRFILDQYMDIHKVLIYEGTTGHINTKYHKSGSVVVKSDAAVPVQSVINQLECKSSHLNVYTKENVPERHHYTNSRRIGDVIMDVEARWLVNDQKSRYCIAGNHGYDNIYKSMHALFLAYGPDFKKNFTTAPFENIELYNMMSELLGINPAPNNGTLGSLHHILSSPSPLRKEPDPKQYSICSGPRETSQEKTDTNCTCTNHPAYVPPSENQTYTPPFSKPALEVSITACVLPQRQFLTGFSLTQKMPVWISYTLTQQQVRNINNQSKPCVIYDNRLPIKENPVCDSYQNYEKNISFYHLYDPGYAGSNEEFQEASLSSTIVPVYNGFRDGIWSYMLKALRDFVSNHGDVHVTMGPVFDYDGDGLWSNNQNVTEFVDEQGKVPIPTHFYAIFIRCTATGILLSNCPTETLETQTFILPHQPTIHNCLPERDYLKNNFARIRDVELVTGLRFLTTFSRDVSAQLRTHLSTELWESVYTESWEDLPCTAPENQQCPNGPVPLLLISLDGFRAEYLLRNISPTIQKLSQCGVHTPYMRAVYPTITFPNHYTIVTGLYPESHGIISNSMYDEEINQIFTLSSSTKSDPRWWKGEPLWITAQKQGKRTATYFWPGSDVNITGKYPDEWKMYDGKVGFPERLSTVIDWLTLPADQRPHFVTLYFDEPDHAGHEKGPESAMVEGQIETVDEIINRLMNGLYQRGLHNCVNIIILADHGFGDLSCGKTVELKPWFHNITNMLMFEGVVGQVFPHLRKQSSTHVTQQNTSFPLDEIVQNLTCKSQAMKVFTKDTLPKRHHYTVSNRIGDLILDMKEEWLVFKDRVNYCTGGSHGWDNTNKHMHALFLAHGPGFKKNYRADPFENIELYNLMSELLGINPAANNGTTGSLHHILQNPKNLTSQKFHKYYSHCTAASISKNSLVSECGDCLHENQTLDDVSDIHNTSSAHLVFGVPDLLESSMNTCILHQKKSVTAFSHLYQSPVWMSSILTHNQLKNQTVNSSSPCIVKDPRVANLTYANCSLYRKNITAYPLFNPAFFNLGSQIFLSSETVPMYDGFINGNWRYMWELAADYVKTFDNISVTVGPVYDYNHDGLWEGITNLTRFADDQNNVPMPTHLYMILIKCKTLTTQLPCGGEVDVLSFILPNQPKDPNCLKKKDFLIDNAARIRDIELLAGLSFFTSFDTSVAARLRTFLPEELWPSELTQEWIDLPCPSKSQCQTNYQPVLLISLDGFRADYLLRNFTPHIGRLSQCGIHAPYMRSVYPTKTFPNHYTIVTGLYPESHGIIDNNMYDPNIGNRFSLSSPNASDTRWWGGEPIWITAQKQGHKTATYFWPGSDVEIQGMFPNYYEKYSGSVPYSSRIEKALAWMEMPADQRPNFITLYLDEPDLAGHKYGPTDTKDIGAALERVDEAVGQLMDGLYKRKLHNCVNIIIVADHGMDDVSCKQIVRLTSYINSNFMSQNSYVWEGPFGRMATKYIYHSNNIIPATHPVEASVFLNNLTCASPHMKAYEKNQLPVRHHYVNNQRIDDIILDMETGWLVTRNFISSCKGGNHGYDNLYKSMQALFLAYGPAFKWNQMIEPFENIELYNLLAEMLNITAAPNNGTEGSLDHLLQHPLNRNGRLTNVQYNITNIDDRAFQEMLQQRSCGGSCPQPALEAHAKSRQAVVSMEIQDDSAGNADMHLPWGPPVLQDLYPNNSIQLLYQSTHATAYFPSLHLPLWVSQTIQKSQVSDSYADIKCIIPDSRVDAGRNCLVSKDGFTFQSLLVTELKSSSDAMSAFLSSCFVEMKEHFASGVWREVKNLVKQWINIFSYVNIMTGPVFDTNHDGISDAANEIHRYFNGSTPVPTHLYLVLTRCNKTGESLENCEKFQTASYILPHQFNMTNCQNFSNYMIDNEARVRDVELISGLEFFPKMKKSLSVQLRTYLPSGLWNTK</sequence>
<dbReference type="GO" id="GO:0016787">
    <property type="term" value="F:hydrolase activity"/>
    <property type="evidence" value="ECO:0007669"/>
    <property type="project" value="UniProtKB-KW"/>
</dbReference>
<proteinExistence type="predicted"/>
<evidence type="ECO:0000256" key="1">
    <source>
        <dbReference type="ARBA" id="ARBA00022801"/>
    </source>
</evidence>
<accession>A0ABD3W537</accession>
<feature type="domain" description="ENPP1-3/EXOG-like endonuclease/phosphodiesterase" evidence="5">
    <location>
        <begin position="572"/>
        <end position="796"/>
    </location>
</feature>
<dbReference type="Pfam" id="PF01663">
    <property type="entry name" value="Phosphodiest"/>
    <property type="match status" value="3"/>
</dbReference>
<dbReference type="InterPro" id="IPR044929">
    <property type="entry name" value="DNA/RNA_non-sp_Endonuclease_sf"/>
</dbReference>
<keyword evidence="8" id="KW-1185">Reference proteome</keyword>
<organism evidence="7 8">
    <name type="scientific">Sinanodonta woodiana</name>
    <name type="common">Chinese pond mussel</name>
    <name type="synonym">Anodonta woodiana</name>
    <dbReference type="NCBI Taxonomy" id="1069815"/>
    <lineage>
        <taxon>Eukaryota</taxon>
        <taxon>Metazoa</taxon>
        <taxon>Spiralia</taxon>
        <taxon>Lophotrochozoa</taxon>
        <taxon>Mollusca</taxon>
        <taxon>Bivalvia</taxon>
        <taxon>Autobranchia</taxon>
        <taxon>Heteroconchia</taxon>
        <taxon>Palaeoheterodonta</taxon>
        <taxon>Unionida</taxon>
        <taxon>Unionoidea</taxon>
        <taxon>Unionidae</taxon>
        <taxon>Unioninae</taxon>
        <taxon>Sinanodonta</taxon>
    </lineage>
</organism>
<dbReference type="SUPFAM" id="SSF53649">
    <property type="entry name" value="Alkaline phosphatase-like"/>
    <property type="match status" value="3"/>
</dbReference>
<dbReference type="PANTHER" id="PTHR10151">
    <property type="entry name" value="ECTONUCLEOTIDE PYROPHOSPHATASE/PHOSPHODIESTERASE"/>
    <property type="match status" value="1"/>
</dbReference>
<evidence type="ECO:0000256" key="2">
    <source>
        <dbReference type="ARBA" id="ARBA00023180"/>
    </source>
</evidence>
<dbReference type="Gene3D" id="3.40.570.10">
    <property type="entry name" value="Extracellular Endonuclease, subunit A"/>
    <property type="match status" value="3"/>
</dbReference>
<keyword evidence="4" id="KW-0472">Membrane</keyword>
<dbReference type="CDD" id="cd16018">
    <property type="entry name" value="Enpp"/>
    <property type="match status" value="3"/>
</dbReference>
<gene>
    <name evidence="7" type="ORF">ACJMK2_041522</name>
</gene>
<evidence type="ECO:0000313" key="7">
    <source>
        <dbReference type="EMBL" id="KAL3868756.1"/>
    </source>
</evidence>
<keyword evidence="4" id="KW-1133">Transmembrane helix</keyword>
<dbReference type="InterPro" id="IPR020821">
    <property type="entry name" value="ENPP1-3/EXOG-like_nuc-like"/>
</dbReference>
<evidence type="ECO:0000256" key="3">
    <source>
        <dbReference type="SAM" id="MobiDB-lite"/>
    </source>
</evidence>
<dbReference type="Gene3D" id="3.40.720.10">
    <property type="entry name" value="Alkaline Phosphatase, subunit A"/>
    <property type="match status" value="3"/>
</dbReference>
<feature type="domain" description="DNA/RNA non-specific endonuclease/pyrophosphatase/phosphodiesterase" evidence="6">
    <location>
        <begin position="2031"/>
        <end position="2245"/>
    </location>
</feature>
<reference evidence="7 8" key="1">
    <citation type="submission" date="2024-11" db="EMBL/GenBank/DDBJ databases">
        <title>Chromosome-level genome assembly of the freshwater bivalve Anodonta woodiana.</title>
        <authorList>
            <person name="Chen X."/>
        </authorList>
    </citation>
    <scope>NUCLEOTIDE SEQUENCE [LARGE SCALE GENOMIC DNA]</scope>
    <source>
        <strain evidence="7">MN2024</strain>
        <tissue evidence="7">Gills</tissue>
    </source>
</reference>
<comment type="caution">
    <text evidence="7">The sequence shown here is derived from an EMBL/GenBank/DDBJ whole genome shotgun (WGS) entry which is preliminary data.</text>
</comment>
<feature type="transmembrane region" description="Helical" evidence="4">
    <location>
        <begin position="36"/>
        <end position="58"/>
    </location>
</feature>
<feature type="region of interest" description="Disordered" evidence="3">
    <location>
        <begin position="63"/>
        <end position="95"/>
    </location>
</feature>
<dbReference type="PANTHER" id="PTHR10151:SF114">
    <property type="entry name" value="ECTONUCLEOTIDE PYROPHOSPHATASE_PHOSPHODIESTERASE C27A7.3"/>
    <property type="match status" value="1"/>
</dbReference>
<evidence type="ECO:0000313" key="8">
    <source>
        <dbReference type="Proteomes" id="UP001634394"/>
    </source>
</evidence>
<dbReference type="SUPFAM" id="SSF54060">
    <property type="entry name" value="His-Me finger endonucleases"/>
    <property type="match status" value="3"/>
</dbReference>
<dbReference type="Gene3D" id="3.30.1360.180">
    <property type="match status" value="2"/>
</dbReference>
<name>A0ABD3W537_SINWO</name>
<feature type="region of interest" description="Disordered" evidence="3">
    <location>
        <begin position="505"/>
        <end position="533"/>
    </location>
</feature>
<feature type="domain" description="ENPP1-3/EXOG-like endonuclease/phosphodiesterase" evidence="5">
    <location>
        <begin position="2032"/>
        <end position="2245"/>
    </location>
</feature>
<evidence type="ECO:0000256" key="4">
    <source>
        <dbReference type="SAM" id="Phobius"/>
    </source>
</evidence>
<dbReference type="EMBL" id="JBJQND010000008">
    <property type="protein sequence ID" value="KAL3868756.1"/>
    <property type="molecule type" value="Genomic_DNA"/>
</dbReference>
<protein>
    <submittedName>
        <fullName evidence="7">Uncharacterized protein</fullName>
    </submittedName>
</protein>
<keyword evidence="1" id="KW-0378">Hydrolase</keyword>
<dbReference type="Proteomes" id="UP001634394">
    <property type="component" value="Unassembled WGS sequence"/>
</dbReference>
<evidence type="ECO:0000259" key="6">
    <source>
        <dbReference type="SMART" id="SM00892"/>
    </source>
</evidence>